<evidence type="ECO:0008006" key="3">
    <source>
        <dbReference type="Google" id="ProtNLM"/>
    </source>
</evidence>
<protein>
    <recommendedName>
        <fullName evidence="3">ArsR family transcriptional regulator</fullName>
    </recommendedName>
</protein>
<gene>
    <name evidence="1" type="ORF">BCL32_0806</name>
</gene>
<proteinExistence type="predicted"/>
<organism evidence="1 2">
    <name type="scientific">Rhizobium mongolense USDA 1844</name>
    <dbReference type="NCBI Taxonomy" id="1079460"/>
    <lineage>
        <taxon>Bacteria</taxon>
        <taxon>Pseudomonadati</taxon>
        <taxon>Pseudomonadota</taxon>
        <taxon>Alphaproteobacteria</taxon>
        <taxon>Hyphomicrobiales</taxon>
        <taxon>Rhizobiaceae</taxon>
        <taxon>Rhizobium/Agrobacterium group</taxon>
        <taxon>Rhizobium</taxon>
    </lineage>
</organism>
<evidence type="ECO:0000313" key="2">
    <source>
        <dbReference type="Proteomes" id="UP000319824"/>
    </source>
</evidence>
<dbReference type="EMBL" id="VISO01000001">
    <property type="protein sequence ID" value="TVZ75313.1"/>
    <property type="molecule type" value="Genomic_DNA"/>
</dbReference>
<sequence length="58" mass="5900">MHLCGNYEAKGLVCESPGPRNGAGWALTEKGTALIAAAAARPQTNEVNPTGFAGGFKP</sequence>
<name>A0A559TL24_9HYPH</name>
<comment type="caution">
    <text evidence="1">The sequence shown here is derived from an EMBL/GenBank/DDBJ whole genome shotgun (WGS) entry which is preliminary data.</text>
</comment>
<accession>A0A559TL24</accession>
<reference evidence="1 2" key="1">
    <citation type="submission" date="2019-06" db="EMBL/GenBank/DDBJ databases">
        <title>Pac Bio to generate improved reference genome sequences for organisms with transposon mutant libraries (support for FEBA project).</title>
        <authorList>
            <person name="Blow M."/>
        </authorList>
    </citation>
    <scope>NUCLEOTIDE SEQUENCE [LARGE SCALE GENOMIC DNA]</scope>
    <source>
        <strain evidence="1 2">USDA 1844</strain>
    </source>
</reference>
<evidence type="ECO:0000313" key="1">
    <source>
        <dbReference type="EMBL" id="TVZ75313.1"/>
    </source>
</evidence>
<dbReference type="AlphaFoldDB" id="A0A559TL24"/>
<dbReference type="Proteomes" id="UP000319824">
    <property type="component" value="Unassembled WGS sequence"/>
</dbReference>